<protein>
    <submittedName>
        <fullName evidence="2">Invasion associated locus B family protein</fullName>
    </submittedName>
</protein>
<dbReference type="Gene3D" id="2.60.40.1880">
    <property type="entry name" value="Invasion associated locus B (IalB) protein"/>
    <property type="match status" value="1"/>
</dbReference>
<dbReference type="RefSeq" id="WP_380689560.1">
    <property type="nucleotide sequence ID" value="NZ_JBHRSS010000004.1"/>
</dbReference>
<evidence type="ECO:0000313" key="3">
    <source>
        <dbReference type="Proteomes" id="UP001595462"/>
    </source>
</evidence>
<dbReference type="Proteomes" id="UP001595462">
    <property type="component" value="Unassembled WGS sequence"/>
</dbReference>
<dbReference type="Pfam" id="PF06776">
    <property type="entry name" value="IalB"/>
    <property type="match status" value="1"/>
</dbReference>
<sequence length="174" mass="18786">MSHRFVSGLAAFALVFVSMTAMPALAQSQQSSRDDVNLQTYKDWEVRCPKDSGKGGCEMTQLVNSPDSGKPILRVVMGYPPEIQSAAMIFILPLGTRLAPGVQLTVDGGKPDTFPFQICLEQGCRADFPVNDALRNRLRSGSNATVSLIGPRGQRIDLKVSLQGFTDADNAIRG</sequence>
<gene>
    <name evidence="2" type="ORF">ACFOSU_11070</name>
</gene>
<comment type="caution">
    <text evidence="2">The sequence shown here is derived from an EMBL/GenBank/DDBJ whole genome shotgun (WGS) entry which is preliminary data.</text>
</comment>
<name>A0ABV7ESS9_9GAMM</name>
<evidence type="ECO:0000313" key="2">
    <source>
        <dbReference type="EMBL" id="MFC3104430.1"/>
    </source>
</evidence>
<proteinExistence type="predicted"/>
<dbReference type="InterPro" id="IPR038696">
    <property type="entry name" value="IalB_sf"/>
</dbReference>
<evidence type="ECO:0000256" key="1">
    <source>
        <dbReference type="SAM" id="SignalP"/>
    </source>
</evidence>
<accession>A0ABV7ESS9</accession>
<keyword evidence="1" id="KW-0732">Signal</keyword>
<dbReference type="EMBL" id="JBHRSS010000004">
    <property type="protein sequence ID" value="MFC3104430.1"/>
    <property type="molecule type" value="Genomic_DNA"/>
</dbReference>
<dbReference type="InterPro" id="IPR010642">
    <property type="entry name" value="Invasion_prot_B"/>
</dbReference>
<reference evidence="3" key="1">
    <citation type="journal article" date="2019" name="Int. J. Syst. Evol. Microbiol.">
        <title>The Global Catalogue of Microorganisms (GCM) 10K type strain sequencing project: providing services to taxonomists for standard genome sequencing and annotation.</title>
        <authorList>
            <consortium name="The Broad Institute Genomics Platform"/>
            <consortium name="The Broad Institute Genome Sequencing Center for Infectious Disease"/>
            <person name="Wu L."/>
            <person name="Ma J."/>
        </authorList>
    </citation>
    <scope>NUCLEOTIDE SEQUENCE [LARGE SCALE GENOMIC DNA]</scope>
    <source>
        <strain evidence="3">KCTC 52640</strain>
    </source>
</reference>
<feature type="chain" id="PRO_5046517673" evidence="1">
    <location>
        <begin position="27"/>
        <end position="174"/>
    </location>
</feature>
<keyword evidence="3" id="KW-1185">Reference proteome</keyword>
<organism evidence="2 3">
    <name type="scientific">Salinisphaera aquimarina</name>
    <dbReference type="NCBI Taxonomy" id="2094031"/>
    <lineage>
        <taxon>Bacteria</taxon>
        <taxon>Pseudomonadati</taxon>
        <taxon>Pseudomonadota</taxon>
        <taxon>Gammaproteobacteria</taxon>
        <taxon>Salinisphaerales</taxon>
        <taxon>Salinisphaeraceae</taxon>
        <taxon>Salinisphaera</taxon>
    </lineage>
</organism>
<feature type="signal peptide" evidence="1">
    <location>
        <begin position="1"/>
        <end position="26"/>
    </location>
</feature>